<dbReference type="PANTHER" id="PTHR43441:SF2">
    <property type="entry name" value="FAMILY ACETYLTRANSFERASE, PUTATIVE (AFU_ORTHOLOGUE AFUA_7G00850)-RELATED"/>
    <property type="match status" value="1"/>
</dbReference>
<dbReference type="SUPFAM" id="SSF55729">
    <property type="entry name" value="Acyl-CoA N-acyltransferases (Nat)"/>
    <property type="match status" value="1"/>
</dbReference>
<dbReference type="InterPro" id="IPR000182">
    <property type="entry name" value="GNAT_dom"/>
</dbReference>
<dbReference type="RefSeq" id="WP_000139428.1">
    <property type="nucleotide sequence ID" value="NZ_CP042525.1"/>
</dbReference>
<accession>A0A1C0NT82</accession>
<evidence type="ECO:0000259" key="1">
    <source>
        <dbReference type="PROSITE" id="PS51186"/>
    </source>
</evidence>
<dbReference type="PROSITE" id="PS51186">
    <property type="entry name" value="GNAT"/>
    <property type="match status" value="1"/>
</dbReference>
<gene>
    <name evidence="2" type="ORF">I9Y29_004606</name>
</gene>
<dbReference type="Pfam" id="PF13302">
    <property type="entry name" value="Acetyltransf_3"/>
    <property type="match status" value="1"/>
</dbReference>
<proteinExistence type="predicted"/>
<name>A0A1C0NT82_CITFR</name>
<dbReference type="GeneID" id="93757087"/>
<dbReference type="InterPro" id="IPR016181">
    <property type="entry name" value="Acyl_CoA_acyltransferase"/>
</dbReference>
<comment type="caution">
    <text evidence="2">The sequence shown here is derived from an EMBL/GenBank/DDBJ whole genome shotgun (WGS) entry which is preliminary data.</text>
</comment>
<dbReference type="InterPro" id="IPR051908">
    <property type="entry name" value="Ribosomal_N-acetyltransferase"/>
</dbReference>
<feature type="domain" description="N-acetyltransferase" evidence="1">
    <location>
        <begin position="34"/>
        <end position="191"/>
    </location>
</feature>
<dbReference type="GO" id="GO:1990189">
    <property type="term" value="F:protein N-terminal-serine acetyltransferase activity"/>
    <property type="evidence" value="ECO:0007669"/>
    <property type="project" value="TreeGrafter"/>
</dbReference>
<dbReference type="PANTHER" id="PTHR43441">
    <property type="entry name" value="RIBOSOMAL-PROTEIN-SERINE ACETYLTRANSFERASE"/>
    <property type="match status" value="1"/>
</dbReference>
<dbReference type="GO" id="GO:0008999">
    <property type="term" value="F:protein-N-terminal-alanine acetyltransferase activity"/>
    <property type="evidence" value="ECO:0007669"/>
    <property type="project" value="TreeGrafter"/>
</dbReference>
<dbReference type="Gene3D" id="3.40.630.30">
    <property type="match status" value="1"/>
</dbReference>
<reference evidence="2" key="2">
    <citation type="submission" date="2020-09" db="EMBL/GenBank/DDBJ databases">
        <authorList>
            <consortium name="NCBI Pathogen Detection Project"/>
        </authorList>
    </citation>
    <scope>NUCLEOTIDE SEQUENCE</scope>
    <source>
        <strain evidence="2">O50</strain>
    </source>
</reference>
<dbReference type="AlphaFoldDB" id="A0A1C0NT82"/>
<protein>
    <submittedName>
        <fullName evidence="2">GNAT family N-acetyltransferase</fullName>
    </submittedName>
</protein>
<dbReference type="EMBL" id="DACSXJ010000045">
    <property type="protein sequence ID" value="HAT3900115.1"/>
    <property type="molecule type" value="Genomic_DNA"/>
</dbReference>
<dbReference type="GO" id="GO:0005737">
    <property type="term" value="C:cytoplasm"/>
    <property type="evidence" value="ECO:0007669"/>
    <property type="project" value="TreeGrafter"/>
</dbReference>
<reference evidence="2" key="1">
    <citation type="journal article" date="2018" name="Genome Biol.">
        <title>SKESA: strategic k-mer extension for scrupulous assemblies.</title>
        <authorList>
            <person name="Souvorov A."/>
            <person name="Agarwala R."/>
            <person name="Lipman D.J."/>
        </authorList>
    </citation>
    <scope>NUCLEOTIDE SEQUENCE</scope>
    <source>
        <strain evidence="2">O50</strain>
    </source>
</reference>
<keyword evidence="2" id="KW-0808">Transferase</keyword>
<evidence type="ECO:0000313" key="2">
    <source>
        <dbReference type="EMBL" id="HAT3900115.1"/>
    </source>
</evidence>
<organism evidence="2">
    <name type="scientific">Citrobacter freundii</name>
    <dbReference type="NCBI Taxonomy" id="546"/>
    <lineage>
        <taxon>Bacteria</taxon>
        <taxon>Pseudomonadati</taxon>
        <taxon>Pseudomonadota</taxon>
        <taxon>Gammaproteobacteria</taxon>
        <taxon>Enterobacterales</taxon>
        <taxon>Enterobacteriaceae</taxon>
        <taxon>Citrobacter</taxon>
        <taxon>Citrobacter freundii complex</taxon>
    </lineage>
</organism>
<dbReference type="Proteomes" id="UP000855471">
    <property type="component" value="Unassembled WGS sequence"/>
</dbReference>
<sequence length="237" mass="27494">MTEQNNFGQYIGSHLDDDVTLSLPDLRQLPGRYCTLQLLSTRHGNDLFQGWHSIEDSRDWTYLPDERPPTKQATHSYIQQLIQQKGVYHYAIIENNSENAVGTLSLYNLDNKNDVAEIGGVHLTPVIKRTSVSTEAIFLILSYVFDVLKYRRCEWQTDRLNSQGMRSAERLGFQKEGVLRNKQILKSRSVDVVMYSIIQDEWERISSAITIWLRTVNFDDRGHQIHPLRHYLATTEP</sequence>